<reference evidence="3 4" key="1">
    <citation type="submission" date="2018-05" db="EMBL/GenBank/DDBJ databases">
        <title>Draft genome sequence of Scytalidium lignicola DSM 105466, a ubiquitous saprotrophic fungus.</title>
        <authorList>
            <person name="Buettner E."/>
            <person name="Gebauer A.M."/>
            <person name="Hofrichter M."/>
            <person name="Liers C."/>
            <person name="Kellner H."/>
        </authorList>
    </citation>
    <scope>NUCLEOTIDE SEQUENCE [LARGE SCALE GENOMIC DNA]</scope>
    <source>
        <strain evidence="3 4">DSM 105466</strain>
    </source>
</reference>
<evidence type="ECO:0000256" key="1">
    <source>
        <dbReference type="SAM" id="MobiDB-lite"/>
    </source>
</evidence>
<feature type="non-terminal residue" evidence="3">
    <location>
        <position position="440"/>
    </location>
</feature>
<accession>A0A3E2HD12</accession>
<feature type="transmembrane region" description="Helical" evidence="2">
    <location>
        <begin position="73"/>
        <end position="96"/>
    </location>
</feature>
<evidence type="ECO:0000256" key="2">
    <source>
        <dbReference type="SAM" id="Phobius"/>
    </source>
</evidence>
<dbReference type="Proteomes" id="UP000258309">
    <property type="component" value="Unassembled WGS sequence"/>
</dbReference>
<dbReference type="PANTHER" id="PTHR34883:SF15">
    <property type="entry name" value="EXTRACELLULAR SERINE-RICH PROTEIN"/>
    <property type="match status" value="1"/>
</dbReference>
<keyword evidence="4" id="KW-1185">Reference proteome</keyword>
<comment type="caution">
    <text evidence="3">The sequence shown here is derived from an EMBL/GenBank/DDBJ whole genome shotgun (WGS) entry which is preliminary data.</text>
</comment>
<evidence type="ECO:0000313" key="3">
    <source>
        <dbReference type="EMBL" id="RFU31319.1"/>
    </source>
</evidence>
<proteinExistence type="predicted"/>
<dbReference type="CDD" id="cd00920">
    <property type="entry name" value="Cupredoxin"/>
    <property type="match status" value="2"/>
</dbReference>
<dbReference type="PANTHER" id="PTHR34883">
    <property type="entry name" value="SERINE-RICH PROTEIN, PUTATIVE-RELATED-RELATED"/>
    <property type="match status" value="1"/>
</dbReference>
<dbReference type="STRING" id="5539.A0A3E2HD12"/>
<dbReference type="Gene3D" id="2.60.40.420">
    <property type="entry name" value="Cupredoxins - blue copper proteins"/>
    <property type="match status" value="2"/>
</dbReference>
<dbReference type="OrthoDB" id="5415867at2759"/>
<evidence type="ECO:0008006" key="5">
    <source>
        <dbReference type="Google" id="ProtNLM"/>
    </source>
</evidence>
<dbReference type="AlphaFoldDB" id="A0A3E2HD12"/>
<sequence>MLVQYGTVVQLYGAQHRFALGVHNPTGPRFTKRTAVIPVGWRGNGPMNTGHIVGNTTMRTEHEPYGYGPATGAFIIGFVVLVIMKSLILGVAALAASTVQAAHWDVEVGKGGQLAFDPPTISGIIEGDTVTYHFFPKNHSVVQSSFQDPCHPLASGFFSGFTPTQDLTDPARTTFTITVNDTKPIWVYCGQTTGNHCQNGMVHAINAPSTGNTFAAFQNLAKVASTSTVPGLNPVGGVRLTTIDVGPNGTLTFFPPNITELVGTQVQWNFNPKNHSVVQSSFQDPCNPLASASNPFSSGFVETSHENSGITFTVTIEDDKPIWFYCAQTTKSHCQSGMVGSINAPATGNTFDAFKDAASKVEHLSTIPLDAPLVGILRANTTIISDFDTNVFDADAFAAGEDGIPPPPPPPPSSTSTASSSTTTAAAAATTTATSIAIHV</sequence>
<feature type="compositionally biased region" description="Low complexity" evidence="1">
    <location>
        <begin position="414"/>
        <end position="423"/>
    </location>
</feature>
<feature type="non-terminal residue" evidence="3">
    <location>
        <position position="1"/>
    </location>
</feature>
<dbReference type="EMBL" id="NCSJ02000078">
    <property type="protein sequence ID" value="RFU31319.1"/>
    <property type="molecule type" value="Genomic_DNA"/>
</dbReference>
<evidence type="ECO:0000313" key="4">
    <source>
        <dbReference type="Proteomes" id="UP000258309"/>
    </source>
</evidence>
<name>A0A3E2HD12_SCYLI</name>
<gene>
    <name evidence="3" type="ORF">B7463_g5005</name>
</gene>
<organism evidence="3 4">
    <name type="scientific">Scytalidium lignicola</name>
    <name type="common">Hyphomycete</name>
    <dbReference type="NCBI Taxonomy" id="5539"/>
    <lineage>
        <taxon>Eukaryota</taxon>
        <taxon>Fungi</taxon>
        <taxon>Dikarya</taxon>
        <taxon>Ascomycota</taxon>
        <taxon>Pezizomycotina</taxon>
        <taxon>Leotiomycetes</taxon>
        <taxon>Leotiomycetes incertae sedis</taxon>
        <taxon>Scytalidium</taxon>
    </lineage>
</organism>
<protein>
    <recommendedName>
        <fullName evidence="5">Phytocyanin domain-containing protein</fullName>
    </recommendedName>
</protein>
<keyword evidence="2" id="KW-0812">Transmembrane</keyword>
<keyword evidence="2" id="KW-1133">Transmembrane helix</keyword>
<dbReference type="InterPro" id="IPR008972">
    <property type="entry name" value="Cupredoxin"/>
</dbReference>
<feature type="compositionally biased region" description="Pro residues" evidence="1">
    <location>
        <begin position="404"/>
        <end position="413"/>
    </location>
</feature>
<dbReference type="InterPro" id="IPR052953">
    <property type="entry name" value="Ser-rich/MCO-related"/>
</dbReference>
<feature type="region of interest" description="Disordered" evidence="1">
    <location>
        <begin position="398"/>
        <end position="423"/>
    </location>
</feature>
<dbReference type="SUPFAM" id="SSF49503">
    <property type="entry name" value="Cupredoxins"/>
    <property type="match status" value="2"/>
</dbReference>
<keyword evidence="2" id="KW-0472">Membrane</keyword>